<evidence type="ECO:0000256" key="5">
    <source>
        <dbReference type="ARBA" id="ARBA00022556"/>
    </source>
</evidence>
<gene>
    <name evidence="13" type="ORF">F6X53_16040</name>
</gene>
<evidence type="ECO:0000256" key="1">
    <source>
        <dbReference type="ARBA" id="ARBA00004651"/>
    </source>
</evidence>
<keyword evidence="2" id="KW-1003">Cell membrane</keyword>
<sequence>MSSAAVQAALAGPIGLRTVLVVAFAPAVFGGLLTFGLSAVVWLLVLSRIDVSYAYPCVALGIVLTMLAGHLMLGEALTVSRIAGLALIVSGVGVVALGR</sequence>
<evidence type="ECO:0000259" key="12">
    <source>
        <dbReference type="Pfam" id="PF00892"/>
    </source>
</evidence>
<evidence type="ECO:0000313" key="14">
    <source>
        <dbReference type="Proteomes" id="UP000474159"/>
    </source>
</evidence>
<dbReference type="GO" id="GO:0009245">
    <property type="term" value="P:lipid A biosynthetic process"/>
    <property type="evidence" value="ECO:0007669"/>
    <property type="project" value="UniProtKB-KW"/>
</dbReference>
<dbReference type="Gene3D" id="1.10.3730.20">
    <property type="match status" value="1"/>
</dbReference>
<dbReference type="InterPro" id="IPR037185">
    <property type="entry name" value="EmrE-like"/>
</dbReference>
<dbReference type="InterPro" id="IPR000620">
    <property type="entry name" value="EamA_dom"/>
</dbReference>
<keyword evidence="3" id="KW-0444">Lipid biosynthesis</keyword>
<evidence type="ECO:0000256" key="11">
    <source>
        <dbReference type="SAM" id="Phobius"/>
    </source>
</evidence>
<dbReference type="PANTHER" id="PTHR30561:SF9">
    <property type="entry name" value="4-AMINO-4-DEOXY-L-ARABINOSE-PHOSPHOUNDECAPRENOL FLIPPASE SUBUNIT ARNF-RELATED"/>
    <property type="match status" value="1"/>
</dbReference>
<organism evidence="13 14">
    <name type="scientific">Methylobacterium soli</name>
    <dbReference type="NCBI Taxonomy" id="553447"/>
    <lineage>
        <taxon>Bacteria</taxon>
        <taxon>Pseudomonadati</taxon>
        <taxon>Pseudomonadota</taxon>
        <taxon>Alphaproteobacteria</taxon>
        <taxon>Hyphomicrobiales</taxon>
        <taxon>Methylobacteriaceae</taxon>
        <taxon>Methylobacterium</taxon>
    </lineage>
</organism>
<reference evidence="13 14" key="1">
    <citation type="submission" date="2019-09" db="EMBL/GenBank/DDBJ databases">
        <title>YIM 48816 draft genome.</title>
        <authorList>
            <person name="Jiang L."/>
        </authorList>
    </citation>
    <scope>NUCLEOTIDE SEQUENCE [LARGE SCALE GENOMIC DNA]</scope>
    <source>
        <strain evidence="13 14">YIM 48816</strain>
    </source>
</reference>
<comment type="subcellular location">
    <subcellularLocation>
        <location evidence="1">Cell membrane</location>
        <topology evidence="1">Multi-pass membrane protein</topology>
    </subcellularLocation>
</comment>
<feature type="transmembrane region" description="Helical" evidence="11">
    <location>
        <begin position="79"/>
        <end position="98"/>
    </location>
</feature>
<evidence type="ECO:0000256" key="8">
    <source>
        <dbReference type="ARBA" id="ARBA00022989"/>
    </source>
</evidence>
<feature type="transmembrane region" description="Helical" evidence="11">
    <location>
        <begin position="20"/>
        <end position="46"/>
    </location>
</feature>
<keyword evidence="7" id="KW-0448">Lipopolysaccharide biosynthesis</keyword>
<dbReference type="InterPro" id="IPR000390">
    <property type="entry name" value="Small_drug/metabolite_transptr"/>
</dbReference>
<keyword evidence="9" id="KW-0443">Lipid metabolism</keyword>
<evidence type="ECO:0000256" key="4">
    <source>
        <dbReference type="ARBA" id="ARBA00022519"/>
    </source>
</evidence>
<protein>
    <submittedName>
        <fullName evidence="13">EamA family transporter</fullName>
    </submittedName>
</protein>
<proteinExistence type="predicted"/>
<dbReference type="Pfam" id="PF00892">
    <property type="entry name" value="EamA"/>
    <property type="match status" value="1"/>
</dbReference>
<keyword evidence="14" id="KW-1185">Reference proteome</keyword>
<evidence type="ECO:0000256" key="9">
    <source>
        <dbReference type="ARBA" id="ARBA00023098"/>
    </source>
</evidence>
<evidence type="ECO:0000256" key="6">
    <source>
        <dbReference type="ARBA" id="ARBA00022692"/>
    </source>
</evidence>
<dbReference type="OrthoDB" id="517481at2"/>
<accession>A0A6L3T4D9</accession>
<dbReference type="AlphaFoldDB" id="A0A6L3T4D9"/>
<dbReference type="Proteomes" id="UP000474159">
    <property type="component" value="Unassembled WGS sequence"/>
</dbReference>
<keyword evidence="6 11" id="KW-0812">Transmembrane</keyword>
<dbReference type="GO" id="GO:0005886">
    <property type="term" value="C:plasma membrane"/>
    <property type="evidence" value="ECO:0007669"/>
    <property type="project" value="UniProtKB-SubCell"/>
</dbReference>
<feature type="domain" description="EamA" evidence="12">
    <location>
        <begin position="23"/>
        <end position="95"/>
    </location>
</feature>
<dbReference type="SUPFAM" id="SSF103481">
    <property type="entry name" value="Multidrug resistance efflux transporter EmrE"/>
    <property type="match status" value="1"/>
</dbReference>
<evidence type="ECO:0000256" key="3">
    <source>
        <dbReference type="ARBA" id="ARBA00022516"/>
    </source>
</evidence>
<keyword evidence="4" id="KW-0997">Cell inner membrane</keyword>
<evidence type="ECO:0000256" key="10">
    <source>
        <dbReference type="ARBA" id="ARBA00023136"/>
    </source>
</evidence>
<dbReference type="EMBL" id="VZZK01000016">
    <property type="protein sequence ID" value="KAB1078107.1"/>
    <property type="molecule type" value="Genomic_DNA"/>
</dbReference>
<evidence type="ECO:0000256" key="7">
    <source>
        <dbReference type="ARBA" id="ARBA00022985"/>
    </source>
</evidence>
<dbReference type="GO" id="GO:0022857">
    <property type="term" value="F:transmembrane transporter activity"/>
    <property type="evidence" value="ECO:0007669"/>
    <property type="project" value="InterPro"/>
</dbReference>
<dbReference type="PANTHER" id="PTHR30561">
    <property type="entry name" value="SMR FAMILY PROTON-DEPENDENT DRUG EFFLUX TRANSPORTER SUGE"/>
    <property type="match status" value="1"/>
</dbReference>
<feature type="transmembrane region" description="Helical" evidence="11">
    <location>
        <begin position="53"/>
        <end position="73"/>
    </location>
</feature>
<keyword evidence="10 11" id="KW-0472">Membrane</keyword>
<keyword evidence="5" id="KW-0441">Lipid A biosynthesis</keyword>
<name>A0A6L3T4D9_9HYPH</name>
<evidence type="ECO:0000256" key="2">
    <source>
        <dbReference type="ARBA" id="ARBA00022475"/>
    </source>
</evidence>
<evidence type="ECO:0000313" key="13">
    <source>
        <dbReference type="EMBL" id="KAB1078107.1"/>
    </source>
</evidence>
<keyword evidence="8 11" id="KW-1133">Transmembrane helix</keyword>
<comment type="caution">
    <text evidence="13">The sequence shown here is derived from an EMBL/GenBank/DDBJ whole genome shotgun (WGS) entry which is preliminary data.</text>
</comment>
<dbReference type="GO" id="GO:0009103">
    <property type="term" value="P:lipopolysaccharide biosynthetic process"/>
    <property type="evidence" value="ECO:0007669"/>
    <property type="project" value="UniProtKB-KW"/>
</dbReference>